<feature type="signal peptide" evidence="3">
    <location>
        <begin position="1"/>
        <end position="22"/>
    </location>
</feature>
<dbReference type="SUPFAM" id="SSF53850">
    <property type="entry name" value="Periplasmic binding protein-like II"/>
    <property type="match status" value="1"/>
</dbReference>
<evidence type="ECO:0000256" key="2">
    <source>
        <dbReference type="ARBA" id="ARBA00022448"/>
    </source>
</evidence>
<comment type="similarity">
    <text evidence="1">Belongs to the bacterial solute-binding protein 1 family.</text>
</comment>
<organism evidence="4 5">
    <name type="scientific">Candidatus Pullichristensenella stercorigallinarum</name>
    <dbReference type="NCBI Taxonomy" id="2840909"/>
    <lineage>
        <taxon>Bacteria</taxon>
        <taxon>Bacillati</taxon>
        <taxon>Bacillota</taxon>
        <taxon>Clostridia</taxon>
        <taxon>Candidatus Pullichristensenella</taxon>
    </lineage>
</organism>
<keyword evidence="3" id="KW-0732">Signal</keyword>
<keyword evidence="2" id="KW-0813">Transport</keyword>
<dbReference type="InterPro" id="IPR050490">
    <property type="entry name" value="Bact_solute-bd_prot1"/>
</dbReference>
<reference evidence="4" key="2">
    <citation type="journal article" date="2021" name="PeerJ">
        <title>Extensive microbial diversity within the chicken gut microbiome revealed by metagenomics and culture.</title>
        <authorList>
            <person name="Gilroy R."/>
            <person name="Ravi A."/>
            <person name="Getino M."/>
            <person name="Pursley I."/>
            <person name="Horton D.L."/>
            <person name="Alikhan N.F."/>
            <person name="Baker D."/>
            <person name="Gharbi K."/>
            <person name="Hall N."/>
            <person name="Watson M."/>
            <person name="Adriaenssens E.M."/>
            <person name="Foster-Nyarko E."/>
            <person name="Jarju S."/>
            <person name="Secka A."/>
            <person name="Antonio M."/>
            <person name="Oren A."/>
            <person name="Chaudhuri R.R."/>
            <person name="La Ragione R."/>
            <person name="Hildebrand F."/>
            <person name="Pallen M.J."/>
        </authorList>
    </citation>
    <scope>NUCLEOTIDE SEQUENCE</scope>
    <source>
        <strain evidence="4">ChiSjej6B24-2974</strain>
    </source>
</reference>
<dbReference type="PANTHER" id="PTHR43649:SF29">
    <property type="entry name" value="OSMOPROTECTIVE COMPOUNDS-BINDING PROTEIN GGTB"/>
    <property type="match status" value="1"/>
</dbReference>
<proteinExistence type="inferred from homology"/>
<protein>
    <submittedName>
        <fullName evidence="4">Carbohydrate ABC transporter substrate-binding protein</fullName>
    </submittedName>
</protein>
<evidence type="ECO:0000313" key="5">
    <source>
        <dbReference type="Proteomes" id="UP000824260"/>
    </source>
</evidence>
<evidence type="ECO:0000256" key="3">
    <source>
        <dbReference type="SAM" id="SignalP"/>
    </source>
</evidence>
<evidence type="ECO:0000313" key="4">
    <source>
        <dbReference type="EMBL" id="HIQ81562.1"/>
    </source>
</evidence>
<reference evidence="4" key="1">
    <citation type="submission" date="2020-10" db="EMBL/GenBank/DDBJ databases">
        <authorList>
            <person name="Gilroy R."/>
        </authorList>
    </citation>
    <scope>NUCLEOTIDE SEQUENCE</scope>
    <source>
        <strain evidence="4">ChiSjej6B24-2974</strain>
    </source>
</reference>
<dbReference type="EMBL" id="DVFZ01000007">
    <property type="protein sequence ID" value="HIQ81562.1"/>
    <property type="molecule type" value="Genomic_DNA"/>
</dbReference>
<dbReference type="Gene3D" id="3.40.190.10">
    <property type="entry name" value="Periplasmic binding protein-like II"/>
    <property type="match status" value="2"/>
</dbReference>
<dbReference type="AlphaFoldDB" id="A0A9D1CV27"/>
<gene>
    <name evidence="4" type="ORF">IAA52_00485</name>
</gene>
<name>A0A9D1CV27_9FIRM</name>
<evidence type="ECO:0000256" key="1">
    <source>
        <dbReference type="ARBA" id="ARBA00008520"/>
    </source>
</evidence>
<comment type="caution">
    <text evidence="4">The sequence shown here is derived from an EMBL/GenBank/DDBJ whole genome shotgun (WGS) entry which is preliminary data.</text>
</comment>
<dbReference type="Proteomes" id="UP000824260">
    <property type="component" value="Unassembled WGS sequence"/>
</dbReference>
<feature type="chain" id="PRO_5039173781" evidence="3">
    <location>
        <begin position="23"/>
        <end position="447"/>
    </location>
</feature>
<sequence length="447" mass="49221">MKKLLLMLLALALMLTPFTALAAEKVTEYDAAALIEDTAAEGSVNVYHWWTAGGEKDAIESVISGFQAAYPSSQAKSNAIPGGAGGAMVMKVKVLQQAGKSPESFQAHPGEEIQPYLDADMLLDLSAVWEYAGLEERVLPGIADLCQTEDGKYYIVPVGVHKTNTIFYNKHMFEEYGIELTDEENITWDEFWAICDQLQAALPEGKYAVDLGDRKGWAAAQVFESIMMGVDPQIYENFINGKATQEEVQSVLDVFAKLMTYVAPDHAAREWYETAGRMVAGDYAMQIMGTWMQPLLTSMGWVYGEDYGVFNMPGTEGYYGLCVDAFVVPNDSANVEGGVRWAYMVADPDVQIAFSTVKESVSPYADTPDSTYNELTMRFKEELLAEGTITYPSFTHGTALPWAASTDLQTRITDFSTSTDPDTARYAKMITEALNEAGVEGEWDIVP</sequence>
<dbReference type="PANTHER" id="PTHR43649">
    <property type="entry name" value="ARABINOSE-BINDING PROTEIN-RELATED"/>
    <property type="match status" value="1"/>
</dbReference>
<dbReference type="Pfam" id="PF01547">
    <property type="entry name" value="SBP_bac_1"/>
    <property type="match status" value="1"/>
</dbReference>
<dbReference type="InterPro" id="IPR006059">
    <property type="entry name" value="SBP"/>
</dbReference>
<accession>A0A9D1CV27</accession>